<dbReference type="PANTHER" id="PTHR35146:SF1">
    <property type="entry name" value="UPF0178 PROTEIN YAII"/>
    <property type="match status" value="1"/>
</dbReference>
<sequence length="148" mass="15826">MPTLYIDADACPVREEALKVALRHGANVVFVSNGGIRPVNHPLVRMVYVDQGADEADKWIAAACVPGDVAVTGDIPLAARCLEAGAAVLKHDGSELTPVNIGQVLAMRDLAADLRAADPFRQGSGKAFGPRDRSRFSQVLDRLLVNRK</sequence>
<name>A0ABT3GUS1_9RHOB</name>
<dbReference type="InterPro" id="IPR003791">
    <property type="entry name" value="UPF0178"/>
</dbReference>
<protein>
    <recommendedName>
        <fullName evidence="2">UPF0178 protein OKW52_03115</fullName>
    </recommendedName>
</protein>
<keyword evidence="4" id="KW-1185">Reference proteome</keyword>
<dbReference type="EMBL" id="JAPDFL010000001">
    <property type="protein sequence ID" value="MCW1931282.1"/>
    <property type="molecule type" value="Genomic_DNA"/>
</dbReference>
<dbReference type="Proteomes" id="UP001208938">
    <property type="component" value="Unassembled WGS sequence"/>
</dbReference>
<proteinExistence type="inferred from homology"/>
<organism evidence="3 4">
    <name type="scientific">Pararhodobacter zhoushanensis</name>
    <dbReference type="NCBI Taxonomy" id="2479545"/>
    <lineage>
        <taxon>Bacteria</taxon>
        <taxon>Pseudomonadati</taxon>
        <taxon>Pseudomonadota</taxon>
        <taxon>Alphaproteobacteria</taxon>
        <taxon>Rhodobacterales</taxon>
        <taxon>Paracoccaceae</taxon>
        <taxon>Pararhodobacter</taxon>
    </lineage>
</organism>
<evidence type="ECO:0000256" key="2">
    <source>
        <dbReference type="HAMAP-Rule" id="MF_00489"/>
    </source>
</evidence>
<reference evidence="3 4" key="1">
    <citation type="submission" date="2022-10" db="EMBL/GenBank/DDBJ databases">
        <title>Pararhodobacter sp. nov., isolated from marine algae.</title>
        <authorList>
            <person name="Choi B.J."/>
            <person name="Kim J.M."/>
            <person name="Lee J.K."/>
            <person name="Choi D.G."/>
            <person name="Jeon C.O."/>
        </authorList>
    </citation>
    <scope>NUCLEOTIDE SEQUENCE [LARGE SCALE GENOMIC DNA]</scope>
    <source>
        <strain evidence="3 4">ZQ420</strain>
    </source>
</reference>
<dbReference type="PANTHER" id="PTHR35146">
    <property type="entry name" value="UPF0178 PROTEIN YAII"/>
    <property type="match status" value="1"/>
</dbReference>
<evidence type="ECO:0000313" key="4">
    <source>
        <dbReference type="Proteomes" id="UP001208938"/>
    </source>
</evidence>
<dbReference type="HAMAP" id="MF_00489">
    <property type="entry name" value="UPF0178"/>
    <property type="match status" value="1"/>
</dbReference>
<accession>A0ABT3GUS1</accession>
<evidence type="ECO:0000256" key="1">
    <source>
        <dbReference type="ARBA" id="ARBA00008522"/>
    </source>
</evidence>
<evidence type="ECO:0000313" key="3">
    <source>
        <dbReference type="EMBL" id="MCW1931282.1"/>
    </source>
</evidence>
<dbReference type="NCBIfam" id="NF001095">
    <property type="entry name" value="PRK00124.1"/>
    <property type="match status" value="1"/>
</dbReference>
<comment type="similarity">
    <text evidence="1 2">Belongs to the UPF0178 family.</text>
</comment>
<comment type="caution">
    <text evidence="3">The sequence shown here is derived from an EMBL/GenBank/DDBJ whole genome shotgun (WGS) entry which is preliminary data.</text>
</comment>
<dbReference type="Pfam" id="PF02639">
    <property type="entry name" value="DUF188"/>
    <property type="match status" value="1"/>
</dbReference>
<dbReference type="RefSeq" id="WP_264504411.1">
    <property type="nucleotide sequence ID" value="NZ_JAPDFL010000001.1"/>
</dbReference>
<gene>
    <name evidence="3" type="ORF">OKW52_03115</name>
</gene>